<dbReference type="Proteomes" id="UP000054538">
    <property type="component" value="Unassembled WGS sequence"/>
</dbReference>
<reference evidence="1 2" key="1">
    <citation type="submission" date="2014-04" db="EMBL/GenBank/DDBJ databases">
        <authorList>
            <consortium name="DOE Joint Genome Institute"/>
            <person name="Kuo A."/>
            <person name="Kohler A."/>
            <person name="Jargeat P."/>
            <person name="Nagy L.G."/>
            <person name="Floudas D."/>
            <person name="Copeland A."/>
            <person name="Barry K.W."/>
            <person name="Cichocki N."/>
            <person name="Veneault-Fourrey C."/>
            <person name="LaButti K."/>
            <person name="Lindquist E.A."/>
            <person name="Lipzen A."/>
            <person name="Lundell T."/>
            <person name="Morin E."/>
            <person name="Murat C."/>
            <person name="Sun H."/>
            <person name="Tunlid A."/>
            <person name="Henrissat B."/>
            <person name="Grigoriev I.V."/>
            <person name="Hibbett D.S."/>
            <person name="Martin F."/>
            <person name="Nordberg H.P."/>
            <person name="Cantor M.N."/>
            <person name="Hua S.X."/>
        </authorList>
    </citation>
    <scope>NUCLEOTIDE SEQUENCE [LARGE SCALE GENOMIC DNA]</scope>
    <source>
        <strain evidence="1 2">Ve08.2h10</strain>
    </source>
</reference>
<evidence type="ECO:0000313" key="1">
    <source>
        <dbReference type="EMBL" id="KIK99292.1"/>
    </source>
</evidence>
<reference evidence="2" key="2">
    <citation type="submission" date="2015-01" db="EMBL/GenBank/DDBJ databases">
        <title>Evolutionary Origins and Diversification of the Mycorrhizal Mutualists.</title>
        <authorList>
            <consortium name="DOE Joint Genome Institute"/>
            <consortium name="Mycorrhizal Genomics Consortium"/>
            <person name="Kohler A."/>
            <person name="Kuo A."/>
            <person name="Nagy L.G."/>
            <person name="Floudas D."/>
            <person name="Copeland A."/>
            <person name="Barry K.W."/>
            <person name="Cichocki N."/>
            <person name="Veneault-Fourrey C."/>
            <person name="LaButti K."/>
            <person name="Lindquist E.A."/>
            <person name="Lipzen A."/>
            <person name="Lundell T."/>
            <person name="Morin E."/>
            <person name="Murat C."/>
            <person name="Riley R."/>
            <person name="Ohm R."/>
            <person name="Sun H."/>
            <person name="Tunlid A."/>
            <person name="Henrissat B."/>
            <person name="Grigoriev I.V."/>
            <person name="Hibbett D.S."/>
            <person name="Martin F."/>
        </authorList>
    </citation>
    <scope>NUCLEOTIDE SEQUENCE [LARGE SCALE GENOMIC DNA]</scope>
    <source>
        <strain evidence="2">Ve08.2h10</strain>
    </source>
</reference>
<gene>
    <name evidence="1" type="ORF">PAXRUDRAFT_552875</name>
</gene>
<dbReference type="EMBL" id="KN824864">
    <property type="protein sequence ID" value="KIK99292.1"/>
    <property type="molecule type" value="Genomic_DNA"/>
</dbReference>
<dbReference type="InParanoid" id="A0A0D0DL37"/>
<name>A0A0D0DL37_9AGAM</name>
<proteinExistence type="predicted"/>
<evidence type="ECO:0000313" key="2">
    <source>
        <dbReference type="Proteomes" id="UP000054538"/>
    </source>
</evidence>
<sequence>MIAMTISLHFGNFKASKFQTWLLGPTPSESYLQRQVRGSCDCARISTRLGLPTRAH</sequence>
<dbReference type="HOGENOM" id="CLU_3014848_0_0_1"/>
<dbReference type="AlphaFoldDB" id="A0A0D0DL37"/>
<organism evidence="1 2">
    <name type="scientific">Paxillus rubicundulus Ve08.2h10</name>
    <dbReference type="NCBI Taxonomy" id="930991"/>
    <lineage>
        <taxon>Eukaryota</taxon>
        <taxon>Fungi</taxon>
        <taxon>Dikarya</taxon>
        <taxon>Basidiomycota</taxon>
        <taxon>Agaricomycotina</taxon>
        <taxon>Agaricomycetes</taxon>
        <taxon>Agaricomycetidae</taxon>
        <taxon>Boletales</taxon>
        <taxon>Paxilineae</taxon>
        <taxon>Paxillaceae</taxon>
        <taxon>Paxillus</taxon>
    </lineage>
</organism>
<protein>
    <submittedName>
        <fullName evidence="1">Uncharacterized protein</fullName>
    </submittedName>
</protein>
<keyword evidence="2" id="KW-1185">Reference proteome</keyword>
<accession>A0A0D0DL37</accession>